<dbReference type="OrthoDB" id="9802846at2"/>
<evidence type="ECO:0000313" key="3">
    <source>
        <dbReference type="Proteomes" id="UP000033618"/>
    </source>
</evidence>
<dbReference type="STRING" id="28092.WM40_15410"/>
<dbReference type="RefSeq" id="WP_024905378.1">
    <property type="nucleotide sequence ID" value="NZ_CADFGU010000012.1"/>
</dbReference>
<feature type="domain" description="IraD/Gp25-like" evidence="1">
    <location>
        <begin position="34"/>
        <end position="119"/>
    </location>
</feature>
<keyword evidence="3" id="KW-1185">Reference proteome</keyword>
<sequence>MSEIRDVRFVGKRGWVFPVSFDSDGPKMADTDLTDIEQNLRHLMETLPGERIMRPQFGCDWLSVLFKNLNDDLRAEIKTIVTDAILRNEPRVIVQDVIVTQHADRIDALRVGISYRVAGRDVVKQISFTAQA</sequence>
<organism evidence="2 3">
    <name type="scientific">Robbsia andropogonis</name>
    <dbReference type="NCBI Taxonomy" id="28092"/>
    <lineage>
        <taxon>Bacteria</taxon>
        <taxon>Pseudomonadati</taxon>
        <taxon>Pseudomonadota</taxon>
        <taxon>Betaproteobacteria</taxon>
        <taxon>Burkholderiales</taxon>
        <taxon>Burkholderiaceae</taxon>
        <taxon>Robbsia</taxon>
    </lineage>
</organism>
<dbReference type="AlphaFoldDB" id="A0A0F5JZG5"/>
<name>A0A0F5JZG5_9BURK</name>
<evidence type="ECO:0000259" key="1">
    <source>
        <dbReference type="Pfam" id="PF04965"/>
    </source>
</evidence>
<reference evidence="2 3" key="1">
    <citation type="submission" date="2015-03" db="EMBL/GenBank/DDBJ databases">
        <title>Draft Genome Sequence of Burkholderia andropogonis type strain ICMP2807, isolated from Sorghum bicolor.</title>
        <authorList>
            <person name="Lopes-Santos L."/>
            <person name="Castro D.B."/>
            <person name="Ottoboni L.M."/>
            <person name="Park D."/>
            <person name="Weirc B.S."/>
            <person name="Destefano S.A."/>
        </authorList>
    </citation>
    <scope>NUCLEOTIDE SEQUENCE [LARGE SCALE GENOMIC DNA]</scope>
    <source>
        <strain evidence="2 3">ICMP2807</strain>
    </source>
</reference>
<proteinExistence type="predicted"/>
<dbReference type="InterPro" id="IPR007048">
    <property type="entry name" value="IraD/Gp25-like"/>
</dbReference>
<dbReference type="Pfam" id="PF04965">
    <property type="entry name" value="GPW_gp25"/>
    <property type="match status" value="1"/>
</dbReference>
<gene>
    <name evidence="2" type="ORF">WM40_15410</name>
</gene>
<dbReference type="Gene3D" id="3.10.450.40">
    <property type="match status" value="1"/>
</dbReference>
<protein>
    <recommendedName>
        <fullName evidence="1">IraD/Gp25-like domain-containing protein</fullName>
    </recommendedName>
</protein>
<dbReference type="EMBL" id="LAQU01000016">
    <property type="protein sequence ID" value="KKB62697.1"/>
    <property type="molecule type" value="Genomic_DNA"/>
</dbReference>
<dbReference type="SUPFAM" id="SSF160719">
    <property type="entry name" value="gpW/gp25-like"/>
    <property type="match status" value="1"/>
</dbReference>
<dbReference type="PATRIC" id="fig|28092.6.peg.3638"/>
<accession>A0A0F5JZG5</accession>
<evidence type="ECO:0000313" key="2">
    <source>
        <dbReference type="EMBL" id="KKB62697.1"/>
    </source>
</evidence>
<comment type="caution">
    <text evidence="2">The sequence shown here is derived from an EMBL/GenBank/DDBJ whole genome shotgun (WGS) entry which is preliminary data.</text>
</comment>
<dbReference type="Proteomes" id="UP000033618">
    <property type="component" value="Unassembled WGS sequence"/>
</dbReference>